<keyword evidence="1" id="KW-0732">Signal</keyword>
<organism evidence="2 3">
    <name type="scientific">Haloflavibacter putidus</name>
    <dbReference type="NCBI Taxonomy" id="2576776"/>
    <lineage>
        <taxon>Bacteria</taxon>
        <taxon>Pseudomonadati</taxon>
        <taxon>Bacteroidota</taxon>
        <taxon>Flavobacteriia</taxon>
        <taxon>Flavobacteriales</taxon>
        <taxon>Flavobacteriaceae</taxon>
        <taxon>Haloflavibacter</taxon>
    </lineage>
</organism>
<evidence type="ECO:0000256" key="1">
    <source>
        <dbReference type="SAM" id="SignalP"/>
    </source>
</evidence>
<dbReference type="EMBL" id="VIAR01000013">
    <property type="protein sequence ID" value="TQD34891.1"/>
    <property type="molecule type" value="Genomic_DNA"/>
</dbReference>
<keyword evidence="3" id="KW-1185">Reference proteome</keyword>
<reference evidence="2 3" key="1">
    <citation type="submission" date="2019-06" db="EMBL/GenBank/DDBJ databases">
        <title>Flavibacter putida gen. nov., sp. nov., a novel marine bacterium of the family Flavobacteriaceae isolated from coastal seawater.</title>
        <authorList>
            <person name="Feng X."/>
        </authorList>
    </citation>
    <scope>NUCLEOTIDE SEQUENCE [LARGE SCALE GENOMIC DNA]</scope>
    <source>
        <strain evidence="2 3">PLHSN227</strain>
    </source>
</reference>
<feature type="chain" id="PRO_5021328897" evidence="1">
    <location>
        <begin position="22"/>
        <end position="182"/>
    </location>
</feature>
<evidence type="ECO:0000313" key="2">
    <source>
        <dbReference type="EMBL" id="TQD34891.1"/>
    </source>
</evidence>
<protein>
    <submittedName>
        <fullName evidence="2">DUF2911 domain-containing protein</fullName>
    </submittedName>
</protein>
<gene>
    <name evidence="2" type="ORF">FKR84_11840</name>
</gene>
<accession>A0A507ZDS3</accession>
<dbReference type="Pfam" id="PF11138">
    <property type="entry name" value="DUF2911"/>
    <property type="match status" value="1"/>
</dbReference>
<dbReference type="AlphaFoldDB" id="A0A507ZDS3"/>
<comment type="caution">
    <text evidence="2">The sequence shown here is derived from an EMBL/GenBank/DDBJ whole genome shotgun (WGS) entry which is preliminary data.</text>
</comment>
<dbReference type="OrthoDB" id="187854at2"/>
<evidence type="ECO:0000313" key="3">
    <source>
        <dbReference type="Proteomes" id="UP000317169"/>
    </source>
</evidence>
<feature type="signal peptide" evidence="1">
    <location>
        <begin position="1"/>
        <end position="21"/>
    </location>
</feature>
<sequence>MIHLKLLFLSFFGFCFFALQGQDFSDVDKSPMAVSIIRNADNSPMARIIYSRPKMRGRQIFDDLVPYGEIWRTGANEATELRLYNAMRVNKHLIPAGTYTLYTIPNKKYWTVILNEKEKAWGTFDYSSALDVLRIKVIVQEAAAPIEDFSMAFQPHKNGANLFIGWENVFVELQLRNKKNYN</sequence>
<dbReference type="InterPro" id="IPR021314">
    <property type="entry name" value="DUF2911"/>
</dbReference>
<dbReference type="Proteomes" id="UP000317169">
    <property type="component" value="Unassembled WGS sequence"/>
</dbReference>
<name>A0A507ZDS3_9FLAO</name>
<proteinExistence type="predicted"/>